<dbReference type="RefSeq" id="WP_344696335.1">
    <property type="nucleotide sequence ID" value="NZ_BAABBR010000001.1"/>
</dbReference>
<accession>A0ABP7U2X3</accession>
<evidence type="ECO:0000313" key="2">
    <source>
        <dbReference type="Proteomes" id="UP001424459"/>
    </source>
</evidence>
<proteinExistence type="predicted"/>
<sequence>MLTTLLLSAAIAQAAPPAPPPPPEKKIVREIIVLDGKDGKSVTTPDGKSETRRIVIREGGPKGSTTEDVRIVRVDRDGAAQGEHRIAMTDCDTGSAVSTDQSVTDKDGKKVQTRIMICAKGDPAKRVEALQNAQKRIAENKDLPAETRDRITASLESQIARIKAGGR</sequence>
<reference evidence="2" key="1">
    <citation type="journal article" date="2019" name="Int. J. Syst. Evol. Microbiol.">
        <title>The Global Catalogue of Microorganisms (GCM) 10K type strain sequencing project: providing services to taxonomists for standard genome sequencing and annotation.</title>
        <authorList>
            <consortium name="The Broad Institute Genomics Platform"/>
            <consortium name="The Broad Institute Genome Sequencing Center for Infectious Disease"/>
            <person name="Wu L."/>
            <person name="Ma J."/>
        </authorList>
    </citation>
    <scope>NUCLEOTIDE SEQUENCE [LARGE SCALE GENOMIC DNA]</scope>
    <source>
        <strain evidence="2">JCM 17564</strain>
    </source>
</reference>
<comment type="caution">
    <text evidence="1">The sequence shown here is derived from an EMBL/GenBank/DDBJ whole genome shotgun (WGS) entry which is preliminary data.</text>
</comment>
<name>A0ABP7U2X3_9SPHN</name>
<dbReference type="Proteomes" id="UP001424459">
    <property type="component" value="Unassembled WGS sequence"/>
</dbReference>
<keyword evidence="2" id="KW-1185">Reference proteome</keyword>
<evidence type="ECO:0000313" key="1">
    <source>
        <dbReference type="EMBL" id="GAA4035044.1"/>
    </source>
</evidence>
<protein>
    <submittedName>
        <fullName evidence="1">Uncharacterized protein</fullName>
    </submittedName>
</protein>
<organism evidence="1 2">
    <name type="scientific">Sphingomonas rosea</name>
    <dbReference type="NCBI Taxonomy" id="335605"/>
    <lineage>
        <taxon>Bacteria</taxon>
        <taxon>Pseudomonadati</taxon>
        <taxon>Pseudomonadota</taxon>
        <taxon>Alphaproteobacteria</taxon>
        <taxon>Sphingomonadales</taxon>
        <taxon>Sphingomonadaceae</taxon>
        <taxon>Sphingomonas</taxon>
    </lineage>
</organism>
<dbReference type="EMBL" id="BAABBR010000001">
    <property type="protein sequence ID" value="GAA4035044.1"/>
    <property type="molecule type" value="Genomic_DNA"/>
</dbReference>
<gene>
    <name evidence="1" type="ORF">GCM10022281_14170</name>
</gene>